<dbReference type="InterPro" id="IPR051209">
    <property type="entry name" value="FAD-bind_Monooxygenase_sf"/>
</dbReference>
<proteinExistence type="predicted"/>
<evidence type="ECO:0000313" key="2">
    <source>
        <dbReference type="EMBL" id="GAA2197475.1"/>
    </source>
</evidence>
<dbReference type="Pfam" id="PF13738">
    <property type="entry name" value="Pyr_redox_3"/>
    <property type="match status" value="1"/>
</dbReference>
<dbReference type="PANTHER" id="PTHR42877">
    <property type="entry name" value="L-ORNITHINE N(5)-MONOOXYGENASE-RELATED"/>
    <property type="match status" value="1"/>
</dbReference>
<dbReference type="SUPFAM" id="SSF51905">
    <property type="entry name" value="FAD/NAD(P)-binding domain"/>
    <property type="match status" value="2"/>
</dbReference>
<keyword evidence="3" id="KW-1185">Reference proteome</keyword>
<protein>
    <submittedName>
        <fullName evidence="2">NAD(P)/FAD-dependent oxidoreductase</fullName>
    </submittedName>
</protein>
<gene>
    <name evidence="2" type="ORF">GCM10009787_36120</name>
</gene>
<dbReference type="PRINTS" id="PR00411">
    <property type="entry name" value="PNDRDTASEI"/>
</dbReference>
<sequence>MSASDIHTTPSASRTGPAPAPSAARRKGPARRVHTLVIGSGLAGLAAAIRFLSQGWDDFLVLDRGHGVGGTWRDNTYPGAACDVPSHLYSYSFALNPGWSRSFSPQPEIQAYIEKVARRHRVHDRHVFDCEVLSARWQGEDEGWHVETSQGAFAATVLVGAFGALCEPALPDIPGIETFAGDIHHSARWNHDTDLTGKRVAVVGTGASAIQIVPAIAPRVAELQVHQRTAPWVMPRLDRPYSRAERLACRFVPFYQRALRSGIYWAHEAQAIALAKVPGLLKPVELLARAKLRQEVRDPALRRRLRPDYRLGCKRILLSNTYYPTFNLDHVRLVTAGITQIREKSLVTADGVEHPTDVIVFATGFHVTDSPMYRRIFGKDGRSLADVFDTVGRKCYKGTAIAGFPNMFLLVGPNTGLGHNSMIFMIEAQVNYLVGALTLMKRQGLRTVEVREPAQEAYYRSVQEELSRSVWNTGGCASWYLDKHGANTTMWPGFSYTFRRITRTFDADAYHISR</sequence>
<feature type="compositionally biased region" description="Polar residues" evidence="1">
    <location>
        <begin position="1"/>
        <end position="14"/>
    </location>
</feature>
<evidence type="ECO:0000256" key="1">
    <source>
        <dbReference type="SAM" id="MobiDB-lite"/>
    </source>
</evidence>
<dbReference type="EMBL" id="BAAAOQ010000011">
    <property type="protein sequence ID" value="GAA2197475.1"/>
    <property type="molecule type" value="Genomic_DNA"/>
</dbReference>
<evidence type="ECO:0000313" key="3">
    <source>
        <dbReference type="Proteomes" id="UP001501391"/>
    </source>
</evidence>
<feature type="region of interest" description="Disordered" evidence="1">
    <location>
        <begin position="1"/>
        <end position="30"/>
    </location>
</feature>
<organism evidence="2 3">
    <name type="scientific">Streptomyces bangladeshensis</name>
    <dbReference type="NCBI Taxonomy" id="295352"/>
    <lineage>
        <taxon>Bacteria</taxon>
        <taxon>Bacillati</taxon>
        <taxon>Actinomycetota</taxon>
        <taxon>Actinomycetes</taxon>
        <taxon>Kitasatosporales</taxon>
        <taxon>Streptomycetaceae</taxon>
        <taxon>Streptomyces</taxon>
    </lineage>
</organism>
<reference evidence="2 3" key="1">
    <citation type="journal article" date="2019" name="Int. J. Syst. Evol. Microbiol.">
        <title>The Global Catalogue of Microorganisms (GCM) 10K type strain sequencing project: providing services to taxonomists for standard genome sequencing and annotation.</title>
        <authorList>
            <consortium name="The Broad Institute Genomics Platform"/>
            <consortium name="The Broad Institute Genome Sequencing Center for Infectious Disease"/>
            <person name="Wu L."/>
            <person name="Ma J."/>
        </authorList>
    </citation>
    <scope>NUCLEOTIDE SEQUENCE [LARGE SCALE GENOMIC DNA]</scope>
    <source>
        <strain evidence="2 3">JCM 14924</strain>
    </source>
</reference>
<dbReference type="PANTHER" id="PTHR42877:SF4">
    <property type="entry name" value="FAD_NAD(P)-BINDING DOMAIN-CONTAINING PROTEIN-RELATED"/>
    <property type="match status" value="1"/>
</dbReference>
<accession>A0ABN3BL13</accession>
<name>A0ABN3BL13_9ACTN</name>
<dbReference type="PRINTS" id="PR00368">
    <property type="entry name" value="FADPNR"/>
</dbReference>
<dbReference type="InterPro" id="IPR036188">
    <property type="entry name" value="FAD/NAD-bd_sf"/>
</dbReference>
<dbReference type="Gene3D" id="3.50.50.60">
    <property type="entry name" value="FAD/NAD(P)-binding domain"/>
    <property type="match status" value="2"/>
</dbReference>
<comment type="caution">
    <text evidence="2">The sequence shown here is derived from an EMBL/GenBank/DDBJ whole genome shotgun (WGS) entry which is preliminary data.</text>
</comment>
<dbReference type="Proteomes" id="UP001501391">
    <property type="component" value="Unassembled WGS sequence"/>
</dbReference>